<reference evidence="1" key="1">
    <citation type="submission" date="2020-08" db="EMBL/GenBank/DDBJ databases">
        <title>Multicomponent nature underlies the extraordinary mechanical properties of spider dragline silk.</title>
        <authorList>
            <person name="Kono N."/>
            <person name="Nakamura H."/>
            <person name="Mori M."/>
            <person name="Yoshida Y."/>
            <person name="Ohtoshi R."/>
            <person name="Malay A.D."/>
            <person name="Moran D.A.P."/>
            <person name="Tomita M."/>
            <person name="Numata K."/>
            <person name="Arakawa K."/>
        </authorList>
    </citation>
    <scope>NUCLEOTIDE SEQUENCE</scope>
</reference>
<comment type="caution">
    <text evidence="1">The sequence shown here is derived from an EMBL/GenBank/DDBJ whole genome shotgun (WGS) entry which is preliminary data.</text>
</comment>
<proteinExistence type="predicted"/>
<accession>A0A8X6XR97</accession>
<name>A0A8X6XR97_9ARAC</name>
<dbReference type="Proteomes" id="UP000886998">
    <property type="component" value="Unassembled WGS sequence"/>
</dbReference>
<evidence type="ECO:0000313" key="2">
    <source>
        <dbReference type="Proteomes" id="UP000886998"/>
    </source>
</evidence>
<protein>
    <submittedName>
        <fullName evidence="1">Uncharacterized protein</fullName>
    </submittedName>
</protein>
<evidence type="ECO:0000313" key="1">
    <source>
        <dbReference type="EMBL" id="GFY58732.1"/>
    </source>
</evidence>
<keyword evidence="2" id="KW-1185">Reference proteome</keyword>
<dbReference type="AlphaFoldDB" id="A0A8X6XR97"/>
<gene>
    <name evidence="1" type="ORF">TNIN_26601</name>
</gene>
<dbReference type="EMBL" id="BMAV01012223">
    <property type="protein sequence ID" value="GFY58732.1"/>
    <property type="molecule type" value="Genomic_DNA"/>
</dbReference>
<sequence length="106" mass="12187">MEEIPSETSIPILSPTPLKRNQCQSLVFRYRTLQVRLVSRQMVNKYGGSVLFAVGTLMGLRQGRKRGIRRYEEVCALGRIVLVILYNDIRLVKHQFKTVSSCFIKS</sequence>
<organism evidence="1 2">
    <name type="scientific">Trichonephila inaurata madagascariensis</name>
    <dbReference type="NCBI Taxonomy" id="2747483"/>
    <lineage>
        <taxon>Eukaryota</taxon>
        <taxon>Metazoa</taxon>
        <taxon>Ecdysozoa</taxon>
        <taxon>Arthropoda</taxon>
        <taxon>Chelicerata</taxon>
        <taxon>Arachnida</taxon>
        <taxon>Araneae</taxon>
        <taxon>Araneomorphae</taxon>
        <taxon>Entelegynae</taxon>
        <taxon>Araneoidea</taxon>
        <taxon>Nephilidae</taxon>
        <taxon>Trichonephila</taxon>
        <taxon>Trichonephila inaurata</taxon>
    </lineage>
</organism>
<dbReference type="OrthoDB" id="10325810at2759"/>